<accession>A0ABD4DR88</accession>
<dbReference type="EMBL" id="LNOI01000001">
    <property type="protein sequence ID" value="KUY20865.1"/>
    <property type="molecule type" value="Genomic_DNA"/>
</dbReference>
<dbReference type="Pfam" id="PF09588">
    <property type="entry name" value="YqaJ"/>
    <property type="match status" value="1"/>
</dbReference>
<dbReference type="Proteomes" id="UP000064412">
    <property type="component" value="Unassembled WGS sequence"/>
</dbReference>
<name>A0ABD4DR88_ELIMR</name>
<dbReference type="PANTHER" id="PTHR46609">
    <property type="entry name" value="EXONUCLEASE, PHAGE-TYPE/RECB, C-TERMINAL DOMAIN-CONTAINING PROTEIN"/>
    <property type="match status" value="1"/>
</dbReference>
<dbReference type="PANTHER" id="PTHR46609:SF8">
    <property type="entry name" value="YQAJ VIRAL RECOMBINASE DOMAIN-CONTAINING PROTEIN"/>
    <property type="match status" value="1"/>
</dbReference>
<dbReference type="InterPro" id="IPR051703">
    <property type="entry name" value="NF-kappa-B_Signaling_Reg"/>
</dbReference>
<dbReference type="RefSeq" id="WP_059344500.1">
    <property type="nucleotide sequence ID" value="NZ_FTQX01000017.1"/>
</dbReference>
<proteinExistence type="predicted"/>
<dbReference type="InterPro" id="IPR011335">
    <property type="entry name" value="Restrct_endonuc-II-like"/>
</dbReference>
<dbReference type="InterPro" id="IPR019080">
    <property type="entry name" value="YqaJ_viral_recombinase"/>
</dbReference>
<sequence length="230" mass="26304">MDIQKISLPDLSQAVVLEEQELDRNEAWNKVRMDKFTSSNVYKLMTYLDKPDVLPKGAITYIEEIVIAIKTNGQGIENVTSYAMDHGTEKEPFAVVRFGKEKGVECYAIGDKQEFVTLCSYFGGTPDGLFGTDDLIEVKCPNSKTHFSNLRELVDVESFKKKYPQYYGQIQGNLLATGRKTGWFISYDDRFVNEKDQILILEVPRDEEYITKLKKRLALAEAYKKQLLAD</sequence>
<dbReference type="AlphaFoldDB" id="A0ABD4DR88"/>
<organism evidence="2 3">
    <name type="scientific">Elizabethkingia miricola</name>
    <name type="common">Chryseobacterium miricola</name>
    <dbReference type="NCBI Taxonomy" id="172045"/>
    <lineage>
        <taxon>Bacteria</taxon>
        <taxon>Pseudomonadati</taxon>
        <taxon>Bacteroidota</taxon>
        <taxon>Flavobacteriia</taxon>
        <taxon>Flavobacteriales</taxon>
        <taxon>Weeksellaceae</taxon>
        <taxon>Elizabethkingia</taxon>
    </lineage>
</organism>
<protein>
    <recommendedName>
        <fullName evidence="1">YqaJ viral recombinase domain-containing protein</fullName>
    </recommendedName>
</protein>
<evidence type="ECO:0000259" key="1">
    <source>
        <dbReference type="Pfam" id="PF09588"/>
    </source>
</evidence>
<feature type="domain" description="YqaJ viral recombinase" evidence="1">
    <location>
        <begin position="28"/>
        <end position="179"/>
    </location>
</feature>
<evidence type="ECO:0000313" key="3">
    <source>
        <dbReference type="Proteomes" id="UP000064412"/>
    </source>
</evidence>
<dbReference type="SUPFAM" id="SSF52980">
    <property type="entry name" value="Restriction endonuclease-like"/>
    <property type="match status" value="1"/>
</dbReference>
<dbReference type="CDD" id="cd22343">
    <property type="entry name" value="PDDEXK_lambda_exonuclease-like"/>
    <property type="match status" value="1"/>
</dbReference>
<dbReference type="Gene3D" id="3.90.320.10">
    <property type="match status" value="1"/>
</dbReference>
<comment type="caution">
    <text evidence="2">The sequence shown here is derived from an EMBL/GenBank/DDBJ whole genome shotgun (WGS) entry which is preliminary data.</text>
</comment>
<dbReference type="InterPro" id="IPR011604">
    <property type="entry name" value="PDDEXK-like_dom_sf"/>
</dbReference>
<reference evidence="2 3" key="1">
    <citation type="submission" date="2015-11" db="EMBL/GenBank/DDBJ databases">
        <authorList>
            <person name="Nicholson A.C."/>
            <person name="Humrighouse B.W."/>
            <person name="Graziano J."/>
            <person name="Lasker B."/>
            <person name="Whitney A.M."/>
            <person name="Mcquiston J.R."/>
        </authorList>
    </citation>
    <scope>NUCLEOTIDE SEQUENCE [LARGE SCALE GENOMIC DNA]</scope>
    <source>
        <strain evidence="2 3">G4071</strain>
    </source>
</reference>
<gene>
    <name evidence="2" type="ORF">ATB95_08185</name>
</gene>
<evidence type="ECO:0000313" key="2">
    <source>
        <dbReference type="EMBL" id="KUY20865.1"/>
    </source>
</evidence>